<dbReference type="PANTHER" id="PTHR48104">
    <property type="entry name" value="METACASPASE-4"/>
    <property type="match status" value="1"/>
</dbReference>
<dbReference type="GO" id="GO:0006508">
    <property type="term" value="P:proteolysis"/>
    <property type="evidence" value="ECO:0007669"/>
    <property type="project" value="InterPro"/>
</dbReference>
<protein>
    <submittedName>
        <fullName evidence="7">Caspase domain-containing protein</fullName>
    </submittedName>
</protein>
<evidence type="ECO:0000256" key="3">
    <source>
        <dbReference type="ARBA" id="ARBA00022807"/>
    </source>
</evidence>
<evidence type="ECO:0000256" key="2">
    <source>
        <dbReference type="ARBA" id="ARBA00022703"/>
    </source>
</evidence>
<dbReference type="InterPro" id="IPR029030">
    <property type="entry name" value="Caspase-like_dom_sf"/>
</dbReference>
<accession>A0A8H6M3F2</accession>
<keyword evidence="8" id="KW-1185">Reference proteome</keyword>
<comment type="similarity">
    <text evidence="1">Belongs to the peptidase C14B family.</text>
</comment>
<keyword evidence="2" id="KW-0053">Apoptosis</keyword>
<feature type="domain" description="Peptidase C14 caspase" evidence="6">
    <location>
        <begin position="306"/>
        <end position="566"/>
    </location>
</feature>
<evidence type="ECO:0000256" key="5">
    <source>
        <dbReference type="SAM" id="MobiDB-lite"/>
    </source>
</evidence>
<dbReference type="PANTHER" id="PTHR48104:SF30">
    <property type="entry name" value="METACASPASE-1"/>
    <property type="match status" value="1"/>
</dbReference>
<feature type="coiled-coil region" evidence="4">
    <location>
        <begin position="1212"/>
        <end position="1270"/>
    </location>
</feature>
<dbReference type="GO" id="GO:0006915">
    <property type="term" value="P:apoptotic process"/>
    <property type="evidence" value="ECO:0007669"/>
    <property type="project" value="UniProtKB-KW"/>
</dbReference>
<dbReference type="Gene3D" id="3.40.50.300">
    <property type="entry name" value="P-loop containing nucleotide triphosphate hydrolases"/>
    <property type="match status" value="1"/>
</dbReference>
<sequence>MTAPDNVLRLENRTCSPLTDEKGQPITAWAWTDQGTANTQLSGPSLKGVKDQSLFLRGFSLDFSPEFRSEMRRRALKGSLESGSSGGGDLDGPGGPSSGGGGGGNSGDNGSGGSGRHGRGGSSRQGGGGPSSDKSSSRFVANRDGENYREVKLQSFPDSSRWRSCHPSDIINECLLEATGASFALTHDDDWAPFLGGFSIWERPDDTDLPVPTEQPRKVCLQHGVAHLVPKASEVGHRSGGNVADLGFQWGVHKATRTDEGHDSDLVVPALSPEADISVPSKGIAQNDDVRAYETTVTYRSSPDLHALIIGIDDYSLATGFKPLKAAVSDADRFQDWLVDELNVSPSSIRNLRNKAATRKAIIDEFQSLATKAAIKEGDPIVIYYAGHGSEAPAPKEWHWDSPKIQMIVPWDYKHPDGPNRTMQGIPDRTLGFLLRNISKNKGDNITVIFDSCHSGSGTRSDEGDSQTRGGYYSSEVPADLDEGLFSSAGGTRGARVSESFRHHGLRSHVLLAACAQHEEAREEKDSGDFTRVLLKALSGVATTEITYEDLMQRMESLIKQTPQCEGFFRSRSLFNKRVPNNKAIYDVVLKARKATISAGAIHGVEPGTKFGLWKSRADLQGPAHTEIKITQNHDVRAYETIVSYTPRPAFAGPMVAQILGNPKPKLDIYVPPEIKRLDCYKSVFSTEGGRVLPPVRVVDAKILATIGLKYFGDDDPVIGFEMLDPKEERQKIRHVIEPTVDELQEAMAHLAAYYHHKDRKNIKAPVITGDGLGNKKELFSSKFTFDAFVLEGREDGAYRTTWVPSGENRNVEGSGIKITVCDETQNDYYGFRITNHTDLDVFPYLFYFDSSNFSITAIYQPEALAQTDGKHIAPLRKGSSLPIGYGTSGVVPQTLSIWDPEVDLEMGYLRLYLSTKYVDLSFIQQKEISESTGGLAPAPVPSGPSPFWDCITIPIIMERGEWKPPKHMVGIIGSKGNGKHTFLAELFKSLYGNPSLKPSFENTYVKEYSITLPGSEPFSLVDLPHFQDPEKVDNHIAALQATLSYLTQEYQKGRRFTSFVWCYNISTYLSEVDSMNLKLVMDLCGKEMFKNIVVLTTNWNKGAMMGMNKSSSRGGIADAVSPLERYQKNEQQLSDNPHICKPLKDGSARFERFGVFRDPTLRDNHPATKVIKNPSELLRLLIDKDPRPLQAQEEASTTRIVTQTTAGKTLQSKIGEKLKEKSSEIQSLENELKGMSKNDKDWAEVQTKKKDAEEDIVRWNKTLEEISRVNSVFM</sequence>
<reference evidence="7 8" key="1">
    <citation type="submission" date="2020-07" db="EMBL/GenBank/DDBJ databases">
        <title>Comparative genomics of pyrophilous fungi reveals a link between fire events and developmental genes.</title>
        <authorList>
            <consortium name="DOE Joint Genome Institute"/>
            <person name="Steindorff A.S."/>
            <person name="Carver A."/>
            <person name="Calhoun S."/>
            <person name="Stillman K."/>
            <person name="Liu H."/>
            <person name="Lipzen A."/>
            <person name="Pangilinan J."/>
            <person name="Labutti K."/>
            <person name="Bruns T.D."/>
            <person name="Grigoriev I.V."/>
        </authorList>
    </citation>
    <scope>NUCLEOTIDE SEQUENCE [LARGE SCALE GENOMIC DNA]</scope>
    <source>
        <strain evidence="7 8">CBS 144469</strain>
    </source>
</reference>
<keyword evidence="3" id="KW-0645">Protease</keyword>
<gene>
    <name evidence="7" type="ORF">DFP72DRAFT_504400</name>
</gene>
<keyword evidence="3" id="KW-0788">Thiol protease</keyword>
<dbReference type="EMBL" id="JACGCI010000054">
    <property type="protein sequence ID" value="KAF6750771.1"/>
    <property type="molecule type" value="Genomic_DNA"/>
</dbReference>
<dbReference type="AlphaFoldDB" id="A0A8H6M3F2"/>
<dbReference type="GO" id="GO:0005737">
    <property type="term" value="C:cytoplasm"/>
    <property type="evidence" value="ECO:0007669"/>
    <property type="project" value="TreeGrafter"/>
</dbReference>
<organism evidence="7 8">
    <name type="scientific">Ephemerocybe angulata</name>
    <dbReference type="NCBI Taxonomy" id="980116"/>
    <lineage>
        <taxon>Eukaryota</taxon>
        <taxon>Fungi</taxon>
        <taxon>Dikarya</taxon>
        <taxon>Basidiomycota</taxon>
        <taxon>Agaricomycotina</taxon>
        <taxon>Agaricomycetes</taxon>
        <taxon>Agaricomycetidae</taxon>
        <taxon>Agaricales</taxon>
        <taxon>Agaricineae</taxon>
        <taxon>Psathyrellaceae</taxon>
        <taxon>Ephemerocybe</taxon>
    </lineage>
</organism>
<evidence type="ECO:0000256" key="4">
    <source>
        <dbReference type="SAM" id="Coils"/>
    </source>
</evidence>
<feature type="compositionally biased region" description="Gly residues" evidence="5">
    <location>
        <begin position="84"/>
        <end position="130"/>
    </location>
</feature>
<dbReference type="InterPro" id="IPR050452">
    <property type="entry name" value="Metacaspase"/>
</dbReference>
<dbReference type="InterPro" id="IPR027417">
    <property type="entry name" value="P-loop_NTPase"/>
</dbReference>
<feature type="region of interest" description="Disordered" evidence="5">
    <location>
        <begin position="1"/>
        <end position="21"/>
    </location>
</feature>
<dbReference type="Pfam" id="PF00656">
    <property type="entry name" value="Peptidase_C14"/>
    <property type="match status" value="1"/>
</dbReference>
<dbReference type="OrthoDB" id="10255174at2759"/>
<name>A0A8H6M3F2_9AGAR</name>
<dbReference type="SUPFAM" id="SSF52129">
    <property type="entry name" value="Caspase-like"/>
    <property type="match status" value="1"/>
</dbReference>
<dbReference type="InterPro" id="IPR011600">
    <property type="entry name" value="Pept_C14_caspase"/>
</dbReference>
<evidence type="ECO:0000313" key="7">
    <source>
        <dbReference type="EMBL" id="KAF6750771.1"/>
    </source>
</evidence>
<evidence type="ECO:0000256" key="1">
    <source>
        <dbReference type="ARBA" id="ARBA00009005"/>
    </source>
</evidence>
<feature type="region of interest" description="Disordered" evidence="5">
    <location>
        <begin position="77"/>
        <end position="144"/>
    </location>
</feature>
<evidence type="ECO:0000313" key="8">
    <source>
        <dbReference type="Proteomes" id="UP000521943"/>
    </source>
</evidence>
<comment type="caution">
    <text evidence="7">The sequence shown here is derived from an EMBL/GenBank/DDBJ whole genome shotgun (WGS) entry which is preliminary data.</text>
</comment>
<dbReference type="GO" id="GO:0004197">
    <property type="term" value="F:cysteine-type endopeptidase activity"/>
    <property type="evidence" value="ECO:0007669"/>
    <property type="project" value="InterPro"/>
</dbReference>
<keyword evidence="4" id="KW-0175">Coiled coil</keyword>
<evidence type="ECO:0000259" key="6">
    <source>
        <dbReference type="Pfam" id="PF00656"/>
    </source>
</evidence>
<dbReference type="Gene3D" id="3.40.50.1460">
    <property type="match status" value="1"/>
</dbReference>
<dbReference type="Proteomes" id="UP000521943">
    <property type="component" value="Unassembled WGS sequence"/>
</dbReference>
<proteinExistence type="inferred from homology"/>
<keyword evidence="3" id="KW-0378">Hydrolase</keyword>